<keyword evidence="3" id="KW-1185">Reference proteome</keyword>
<dbReference type="AlphaFoldDB" id="A0A2T9YP89"/>
<reference evidence="2 3" key="1">
    <citation type="journal article" date="2018" name="MBio">
        <title>Comparative Genomics Reveals the Core Gene Toolbox for the Fungus-Insect Symbiosis.</title>
        <authorList>
            <person name="Wang Y."/>
            <person name="Stata M."/>
            <person name="Wang W."/>
            <person name="Stajich J.E."/>
            <person name="White M.M."/>
            <person name="Moncalvo J.M."/>
        </authorList>
    </citation>
    <scope>NUCLEOTIDE SEQUENCE [LARGE SCALE GENOMIC DNA]</scope>
    <source>
        <strain evidence="2 3">AUS-77-4</strain>
    </source>
</reference>
<name>A0A2T9YP89_9FUNG</name>
<feature type="region of interest" description="Disordered" evidence="1">
    <location>
        <begin position="99"/>
        <end position="134"/>
    </location>
</feature>
<evidence type="ECO:0000313" key="3">
    <source>
        <dbReference type="Proteomes" id="UP000245699"/>
    </source>
</evidence>
<feature type="compositionally biased region" description="Basic and acidic residues" evidence="1">
    <location>
        <begin position="108"/>
        <end position="123"/>
    </location>
</feature>
<gene>
    <name evidence="2" type="ORF">BB559_003072</name>
</gene>
<dbReference type="Proteomes" id="UP000245699">
    <property type="component" value="Unassembled WGS sequence"/>
</dbReference>
<accession>A0A2T9YP89</accession>
<sequence>MSQKFYNALRTRAENMLNGDHLVSAIFLYLRYRILIDNDKNEAAKKHLLNIGTQITKNSNISFNKTDRMSQSQKIYENLEEASNFDKFIKLVNSTGAGGVATEEEEYQKDMKETGKNDQERSKSSFLASEVDPE</sequence>
<evidence type="ECO:0000256" key="1">
    <source>
        <dbReference type="SAM" id="MobiDB-lite"/>
    </source>
</evidence>
<protein>
    <submittedName>
        <fullName evidence="2">Uncharacterized protein</fullName>
    </submittedName>
</protein>
<dbReference type="EMBL" id="MBFT01000271">
    <property type="protein sequence ID" value="PVU94173.1"/>
    <property type="molecule type" value="Genomic_DNA"/>
</dbReference>
<proteinExistence type="predicted"/>
<evidence type="ECO:0000313" key="2">
    <source>
        <dbReference type="EMBL" id="PVU94173.1"/>
    </source>
</evidence>
<organism evidence="2 3">
    <name type="scientific">Furculomyces boomerangus</name>
    <dbReference type="NCBI Taxonomy" id="61424"/>
    <lineage>
        <taxon>Eukaryota</taxon>
        <taxon>Fungi</taxon>
        <taxon>Fungi incertae sedis</taxon>
        <taxon>Zoopagomycota</taxon>
        <taxon>Kickxellomycotina</taxon>
        <taxon>Harpellomycetes</taxon>
        <taxon>Harpellales</taxon>
        <taxon>Harpellaceae</taxon>
        <taxon>Furculomyces</taxon>
    </lineage>
</organism>
<comment type="caution">
    <text evidence="2">The sequence shown here is derived from an EMBL/GenBank/DDBJ whole genome shotgun (WGS) entry which is preliminary data.</text>
</comment>